<evidence type="ECO:0000313" key="3">
    <source>
        <dbReference type="EMBL" id="OPF18069.1"/>
    </source>
</evidence>
<evidence type="ECO:0000256" key="1">
    <source>
        <dbReference type="ARBA" id="ARBA00022842"/>
    </source>
</evidence>
<dbReference type="Proteomes" id="UP000189835">
    <property type="component" value="Unassembled WGS sequence"/>
</dbReference>
<accession>A0A1V4BV33</accession>
<dbReference type="InterPro" id="IPR002716">
    <property type="entry name" value="PIN_dom"/>
</dbReference>
<dbReference type="InterPro" id="IPR029060">
    <property type="entry name" value="PIN-like_dom_sf"/>
</dbReference>
<dbReference type="PANTHER" id="PTHR35901:SF1">
    <property type="entry name" value="EXONUCLEASE VAPC9"/>
    <property type="match status" value="1"/>
</dbReference>
<name>A0A1V4BV33_MICAE</name>
<dbReference type="RefSeq" id="WP_002803895.1">
    <property type="nucleotide sequence ID" value="NZ_MVGR01000004.1"/>
</dbReference>
<protein>
    <submittedName>
        <fullName evidence="3">Nucleic acid-binding protein</fullName>
    </submittedName>
</protein>
<organism evidence="3 4">
    <name type="scientific">Microcystis aeruginosa KW</name>
    <dbReference type="NCBI Taxonomy" id="1960155"/>
    <lineage>
        <taxon>Bacteria</taxon>
        <taxon>Bacillati</taxon>
        <taxon>Cyanobacteriota</taxon>
        <taxon>Cyanophyceae</taxon>
        <taxon>Oscillatoriophycideae</taxon>
        <taxon>Chroococcales</taxon>
        <taxon>Microcystaceae</taxon>
        <taxon>Microcystis</taxon>
    </lineage>
</organism>
<dbReference type="GeneID" id="66706988"/>
<evidence type="ECO:0000313" key="4">
    <source>
        <dbReference type="Proteomes" id="UP000189835"/>
    </source>
</evidence>
<dbReference type="AlphaFoldDB" id="A0A1V4BV33"/>
<keyword evidence="1" id="KW-0460">Magnesium</keyword>
<reference evidence="3 4" key="1">
    <citation type="submission" date="2017-02" db="EMBL/GenBank/DDBJ databases">
        <title>Genome sequence of Microcystis aeruginosa KW.</title>
        <authorList>
            <person name="Oh H.-M."/>
            <person name="Ahn C.-Y."/>
            <person name="Jeong H."/>
            <person name="Srivastava A."/>
            <person name="Lee H.-G."/>
            <person name="Kang S.-R."/>
        </authorList>
    </citation>
    <scope>NUCLEOTIDE SEQUENCE [LARGE SCALE GENOMIC DNA]</scope>
    <source>
        <strain evidence="3 4">KW</strain>
    </source>
</reference>
<sequence length="143" mass="16593">MTNTFICVDSSFIVRLTTVEPSVTMYSQLWQKWMTEENLVIAPTLLCYEVTNVFYRLKKAGQILETEAQTLLTEVLDLPIQFHGDHYLHYQAIEISQTLNLPATYDAHYLVLAQRFQANLYTSDKRLFNSVKSSLSWVHLVEV</sequence>
<gene>
    <name evidence="3" type="ORF">B1L04_19800</name>
</gene>
<comment type="caution">
    <text evidence="3">The sequence shown here is derived from an EMBL/GenBank/DDBJ whole genome shotgun (WGS) entry which is preliminary data.</text>
</comment>
<proteinExistence type="predicted"/>
<dbReference type="EMBL" id="MVGR01000004">
    <property type="protein sequence ID" value="OPF18069.1"/>
    <property type="molecule type" value="Genomic_DNA"/>
</dbReference>
<dbReference type="SUPFAM" id="SSF88723">
    <property type="entry name" value="PIN domain-like"/>
    <property type="match status" value="1"/>
</dbReference>
<dbReference type="Gene3D" id="3.40.50.1010">
    <property type="entry name" value="5'-nuclease"/>
    <property type="match status" value="1"/>
</dbReference>
<dbReference type="CDD" id="cd09873">
    <property type="entry name" value="PIN_Pae0151-like"/>
    <property type="match status" value="1"/>
</dbReference>
<evidence type="ECO:0000259" key="2">
    <source>
        <dbReference type="Pfam" id="PF01850"/>
    </source>
</evidence>
<feature type="domain" description="PIN" evidence="2">
    <location>
        <begin position="6"/>
        <end position="129"/>
    </location>
</feature>
<dbReference type="PANTHER" id="PTHR35901">
    <property type="entry name" value="RIBONUCLEASE VAPC3"/>
    <property type="match status" value="1"/>
</dbReference>
<dbReference type="Pfam" id="PF01850">
    <property type="entry name" value="PIN"/>
    <property type="match status" value="1"/>
</dbReference>
<dbReference type="InterPro" id="IPR044153">
    <property type="entry name" value="PIN_Pae0151-like"/>
</dbReference>
<dbReference type="InterPro" id="IPR051619">
    <property type="entry name" value="TypeII_TA_RNase_PINc/VapC"/>
</dbReference>